<organism evidence="1">
    <name type="scientific">Solivirus sp</name>
    <dbReference type="NCBI Taxonomy" id="2487772"/>
    <lineage>
        <taxon>Viruses</taxon>
        <taxon>Pithoviruses</taxon>
    </lineage>
</organism>
<evidence type="ECO:0000313" key="1">
    <source>
        <dbReference type="EMBL" id="AYV86123.1"/>
    </source>
</evidence>
<proteinExistence type="predicted"/>
<gene>
    <name evidence="1" type="ORF">Solivirus9_4</name>
</gene>
<name>A0A3G5AJK7_9VIRU</name>
<dbReference type="EMBL" id="MK072497">
    <property type="protein sequence ID" value="AYV86123.1"/>
    <property type="molecule type" value="Genomic_DNA"/>
</dbReference>
<protein>
    <submittedName>
        <fullName evidence="1">Uncharacterized protein</fullName>
    </submittedName>
</protein>
<sequence>MFLFILLHTKDGKSKIGFFDTDFEESFRILILSDKLYTDLVVSGDQLFCLEKDSITLYKIIGQRSIRERSRSLSPIRRGTERLLHPSVAASMTPPYLSTVPLTKRVLNSDSNIKLLFHSCIKLQEEHQWITVSDKNVVVAGGDGVKNKSIAKIHIVSDEEYTIANIGMEKAYNKLFSATDELCCQINREKRIITSVVTSNGTYYLLLSMGEYFLIYLDEEACKCSELEGKIISISNSENHLIAFIKTERGFCISRANEIQGLISKTLHDYELNISDHELITIRNI</sequence>
<reference evidence="1" key="1">
    <citation type="submission" date="2018-10" db="EMBL/GenBank/DDBJ databases">
        <title>Hidden diversity of soil giant viruses.</title>
        <authorList>
            <person name="Schulz F."/>
            <person name="Alteio L."/>
            <person name="Goudeau D."/>
            <person name="Ryan E.M."/>
            <person name="Malmstrom R.R."/>
            <person name="Blanchard J."/>
            <person name="Woyke T."/>
        </authorList>
    </citation>
    <scope>NUCLEOTIDE SEQUENCE</scope>
    <source>
        <strain evidence="1">SOV1</strain>
    </source>
</reference>
<accession>A0A3G5AJK7</accession>